<organism evidence="2 3">
    <name type="scientific">Aphanothece cf. minutissima CCALA 015</name>
    <dbReference type="NCBI Taxonomy" id="2107695"/>
    <lineage>
        <taxon>Bacteria</taxon>
        <taxon>Bacillati</taxon>
        <taxon>Cyanobacteriota</taxon>
        <taxon>Cyanophyceae</taxon>
        <taxon>Oscillatoriophycideae</taxon>
        <taxon>Chroococcales</taxon>
        <taxon>Aphanothecaceae</taxon>
        <taxon>Aphanothece</taxon>
    </lineage>
</organism>
<keyword evidence="3" id="KW-1185">Reference proteome</keyword>
<name>A0ABX5F9Y6_9CHRO</name>
<reference evidence="2 3" key="1">
    <citation type="submission" date="2018-02" db="EMBL/GenBank/DDBJ databases">
        <authorList>
            <person name="Moore K."/>
            <person name="Momper L."/>
        </authorList>
    </citation>
    <scope>NUCLEOTIDE SEQUENCE [LARGE SCALE GENOMIC DNA]</scope>
    <source>
        <strain evidence="2 3">CCALA 015</strain>
    </source>
</reference>
<dbReference type="EMBL" id="PVWP01000004">
    <property type="protein sequence ID" value="PSB37933.1"/>
    <property type="molecule type" value="Genomic_DNA"/>
</dbReference>
<evidence type="ECO:0000313" key="3">
    <source>
        <dbReference type="Proteomes" id="UP000238218"/>
    </source>
</evidence>
<dbReference type="InterPro" id="IPR056097">
    <property type="entry name" value="DUF7680"/>
</dbReference>
<dbReference type="Pfam" id="PF24728">
    <property type="entry name" value="DUF7680"/>
    <property type="match status" value="1"/>
</dbReference>
<accession>A0ABX5F9Y6</accession>
<evidence type="ECO:0000259" key="1">
    <source>
        <dbReference type="Pfam" id="PF24728"/>
    </source>
</evidence>
<comment type="caution">
    <text evidence="2">The sequence shown here is derived from an EMBL/GenBank/DDBJ whole genome shotgun (WGS) entry which is preliminary data.</text>
</comment>
<dbReference type="RefSeq" id="WP_106220646.1">
    <property type="nucleotide sequence ID" value="NZ_PVWP01000004.1"/>
</dbReference>
<sequence length="150" mass="16530">MTQAIASGRPAYELRSRQRGPSDLELEVWQVPSTATPELKEPRRVAGLGGHKLLLVEGAVLRRLKAEKVSLAKLKKGEARRDPLSEDLALAMGLLFKLLAPMRNVAGIENCARGIDAMAREEAAYWLGMAMHRKNPRRVLAALRLLLSAN</sequence>
<feature type="domain" description="DUF7680" evidence="1">
    <location>
        <begin position="12"/>
        <end position="148"/>
    </location>
</feature>
<dbReference type="Proteomes" id="UP000238218">
    <property type="component" value="Unassembled WGS sequence"/>
</dbReference>
<reference evidence="2 3" key="2">
    <citation type="submission" date="2018-03" db="EMBL/GenBank/DDBJ databases">
        <title>The ancient ancestry and fast evolution of plastids.</title>
        <authorList>
            <person name="Moore K.R."/>
            <person name="Magnabosco C."/>
            <person name="Momper L."/>
            <person name="Gold D.A."/>
            <person name="Bosak T."/>
            <person name="Fournier G.P."/>
        </authorList>
    </citation>
    <scope>NUCLEOTIDE SEQUENCE [LARGE SCALE GENOMIC DNA]</scope>
    <source>
        <strain evidence="2 3">CCALA 015</strain>
    </source>
</reference>
<proteinExistence type="predicted"/>
<evidence type="ECO:0000313" key="2">
    <source>
        <dbReference type="EMBL" id="PSB37933.1"/>
    </source>
</evidence>
<gene>
    <name evidence="2" type="ORF">C7B81_07490</name>
</gene>
<protein>
    <recommendedName>
        <fullName evidence="1">DUF7680 domain-containing protein</fullName>
    </recommendedName>
</protein>